<dbReference type="CDD" id="cd01171">
    <property type="entry name" value="YXKO-related"/>
    <property type="match status" value="1"/>
</dbReference>
<organism evidence="22 23">
    <name type="scientific">Halanaerobium polyolivorans</name>
    <dbReference type="NCBI Taxonomy" id="2886943"/>
    <lineage>
        <taxon>Bacteria</taxon>
        <taxon>Bacillati</taxon>
        <taxon>Bacillota</taxon>
        <taxon>Clostridia</taxon>
        <taxon>Halanaerobiales</taxon>
        <taxon>Halanaerobiaceae</taxon>
        <taxon>Halanaerobium</taxon>
    </lineage>
</organism>
<dbReference type="Proteomes" id="UP001199296">
    <property type="component" value="Unassembled WGS sequence"/>
</dbReference>
<comment type="cofactor">
    <cofactor evidence="17">
        <name>Mg(2+)</name>
        <dbReference type="ChEBI" id="CHEBI:18420"/>
    </cofactor>
</comment>
<feature type="binding site" evidence="18">
    <location>
        <begin position="74"/>
        <end position="78"/>
    </location>
    <ligand>
        <name>(6S)-NADPHX</name>
        <dbReference type="ChEBI" id="CHEBI:64076"/>
    </ligand>
</feature>
<comment type="subunit">
    <text evidence="17">Homotetramer.</text>
</comment>
<comment type="catalytic activity">
    <reaction evidence="16 17 19">
        <text>(6S)-NADPHX + ADP = AMP + phosphate + NADPH + H(+)</text>
        <dbReference type="Rhea" id="RHEA:32235"/>
        <dbReference type="ChEBI" id="CHEBI:15378"/>
        <dbReference type="ChEBI" id="CHEBI:43474"/>
        <dbReference type="ChEBI" id="CHEBI:57783"/>
        <dbReference type="ChEBI" id="CHEBI:64076"/>
        <dbReference type="ChEBI" id="CHEBI:456215"/>
        <dbReference type="ChEBI" id="CHEBI:456216"/>
        <dbReference type="EC" id="4.2.1.136"/>
    </reaction>
</comment>
<dbReference type="NCBIfam" id="TIGR00197">
    <property type="entry name" value="yjeF_nterm"/>
    <property type="match status" value="1"/>
</dbReference>
<feature type="binding site" evidence="18">
    <location>
        <position position="184"/>
    </location>
    <ligand>
        <name>K(+)</name>
        <dbReference type="ChEBI" id="CHEBI:29103"/>
    </ligand>
</feature>
<name>A0AAW4WZI3_9FIRM</name>
<feature type="binding site" evidence="17">
    <location>
        <position position="402"/>
    </location>
    <ligand>
        <name>(6S)-NADPHX</name>
        <dbReference type="ChEBI" id="CHEBI:64076"/>
    </ligand>
</feature>
<dbReference type="GO" id="GO:0110051">
    <property type="term" value="P:metabolite repair"/>
    <property type="evidence" value="ECO:0007669"/>
    <property type="project" value="TreeGrafter"/>
</dbReference>
<comment type="catalytic activity">
    <reaction evidence="15 17 19">
        <text>(6S)-NADHX + ADP = AMP + phosphate + NADH + H(+)</text>
        <dbReference type="Rhea" id="RHEA:32223"/>
        <dbReference type="ChEBI" id="CHEBI:15378"/>
        <dbReference type="ChEBI" id="CHEBI:43474"/>
        <dbReference type="ChEBI" id="CHEBI:57945"/>
        <dbReference type="ChEBI" id="CHEBI:64074"/>
        <dbReference type="ChEBI" id="CHEBI:456215"/>
        <dbReference type="ChEBI" id="CHEBI:456216"/>
        <dbReference type="EC" id="4.2.1.136"/>
    </reaction>
</comment>
<evidence type="ECO:0000259" key="20">
    <source>
        <dbReference type="PROSITE" id="PS51383"/>
    </source>
</evidence>
<evidence type="ECO:0000256" key="6">
    <source>
        <dbReference type="ARBA" id="ARBA00022741"/>
    </source>
</evidence>
<dbReference type="InterPro" id="IPR004443">
    <property type="entry name" value="YjeF_N_dom"/>
</dbReference>
<dbReference type="GO" id="GO:0052856">
    <property type="term" value="F:NAD(P)HX epimerase activity"/>
    <property type="evidence" value="ECO:0007669"/>
    <property type="project" value="UniProtKB-UniRule"/>
</dbReference>
<feature type="domain" description="YjeF N-terminal" evidence="21">
    <location>
        <begin position="9"/>
        <end position="238"/>
    </location>
</feature>
<feature type="binding site" evidence="17">
    <location>
        <position position="468"/>
    </location>
    <ligand>
        <name>AMP</name>
        <dbReference type="ChEBI" id="CHEBI:456215"/>
    </ligand>
</feature>
<dbReference type="RefSeq" id="WP_229345476.1">
    <property type="nucleotide sequence ID" value="NZ_JAJFAT010000008.1"/>
</dbReference>
<dbReference type="EMBL" id="JAJFAT010000008">
    <property type="protein sequence ID" value="MCC3145039.1"/>
    <property type="molecule type" value="Genomic_DNA"/>
</dbReference>
<evidence type="ECO:0000256" key="3">
    <source>
        <dbReference type="ARBA" id="ARBA00006001"/>
    </source>
</evidence>
<evidence type="ECO:0000256" key="1">
    <source>
        <dbReference type="ARBA" id="ARBA00000013"/>
    </source>
</evidence>
<evidence type="ECO:0000256" key="13">
    <source>
        <dbReference type="ARBA" id="ARBA00023268"/>
    </source>
</evidence>
<evidence type="ECO:0000256" key="14">
    <source>
        <dbReference type="ARBA" id="ARBA00025153"/>
    </source>
</evidence>
<feature type="binding site" evidence="17">
    <location>
        <position position="469"/>
    </location>
    <ligand>
        <name>(6S)-NADPHX</name>
        <dbReference type="ChEBI" id="CHEBI:64076"/>
    </ligand>
</feature>
<evidence type="ECO:0000256" key="18">
    <source>
        <dbReference type="HAMAP-Rule" id="MF_01966"/>
    </source>
</evidence>
<dbReference type="InterPro" id="IPR000631">
    <property type="entry name" value="CARKD"/>
</dbReference>
<dbReference type="PROSITE" id="PS01050">
    <property type="entry name" value="YJEF_C_2"/>
    <property type="match status" value="1"/>
</dbReference>
<evidence type="ECO:0000256" key="17">
    <source>
        <dbReference type="HAMAP-Rule" id="MF_01965"/>
    </source>
</evidence>
<evidence type="ECO:0000256" key="4">
    <source>
        <dbReference type="ARBA" id="ARBA00009524"/>
    </source>
</evidence>
<dbReference type="PANTHER" id="PTHR12592:SF0">
    <property type="entry name" value="ATP-DEPENDENT (S)-NAD(P)H-HYDRATE DEHYDRATASE"/>
    <property type="match status" value="1"/>
</dbReference>
<dbReference type="GO" id="GO:0046872">
    <property type="term" value="F:metal ion binding"/>
    <property type="evidence" value="ECO:0007669"/>
    <property type="project" value="UniProtKB-UniRule"/>
</dbReference>
<dbReference type="Pfam" id="PF01256">
    <property type="entry name" value="Carb_kinase"/>
    <property type="match status" value="1"/>
</dbReference>
<dbReference type="InterPro" id="IPR030677">
    <property type="entry name" value="Nnr"/>
</dbReference>
<dbReference type="InterPro" id="IPR017953">
    <property type="entry name" value="Carbohydrate_kinase_pred_CS"/>
</dbReference>
<keyword evidence="12 17" id="KW-0456">Lyase</keyword>
<comment type="caution">
    <text evidence="22">The sequence shown here is derived from an EMBL/GenBank/DDBJ whole genome shotgun (WGS) entry which is preliminary data.</text>
</comment>
<evidence type="ECO:0000256" key="9">
    <source>
        <dbReference type="ARBA" id="ARBA00022958"/>
    </source>
</evidence>
<dbReference type="NCBIfam" id="TIGR00196">
    <property type="entry name" value="yjeF_cterm"/>
    <property type="match status" value="1"/>
</dbReference>
<dbReference type="HAMAP" id="MF_01965">
    <property type="entry name" value="NADHX_dehydratase"/>
    <property type="match status" value="1"/>
</dbReference>
<dbReference type="PANTHER" id="PTHR12592">
    <property type="entry name" value="ATP-DEPENDENT (S)-NAD(P)H-HYDRATE DEHYDRATASE FAMILY MEMBER"/>
    <property type="match status" value="1"/>
</dbReference>
<comment type="similarity">
    <text evidence="4 19">In the C-terminal section; belongs to the NnrD/CARKD family.</text>
</comment>
<accession>A0AAW4WZI3</accession>
<dbReference type="PROSITE" id="PS51385">
    <property type="entry name" value="YJEF_N"/>
    <property type="match status" value="1"/>
</dbReference>
<protein>
    <recommendedName>
        <fullName evidence="19">Bifunctional NAD(P)H-hydrate repair enzyme</fullName>
    </recommendedName>
    <alternativeName>
        <fullName evidence="19">Nicotinamide nucleotide repair protein</fullName>
    </alternativeName>
    <domain>
        <recommendedName>
            <fullName evidence="19">ADP-dependent (S)-NAD(P)H-hydrate dehydratase</fullName>
            <ecNumber evidence="19">4.2.1.136</ecNumber>
        </recommendedName>
        <alternativeName>
            <fullName evidence="19">ADP-dependent NAD(P)HX dehydratase</fullName>
        </alternativeName>
    </domain>
    <domain>
        <recommendedName>
            <fullName evidence="19">NAD(P)H-hydrate epimerase</fullName>
            <ecNumber evidence="19">5.1.99.6</ecNumber>
        </recommendedName>
    </domain>
</protein>
<comment type="cofactor">
    <cofactor evidence="18 19">
        <name>K(+)</name>
        <dbReference type="ChEBI" id="CHEBI:29103"/>
    </cofactor>
    <text evidence="18 19">Binds 1 potassium ion per subunit.</text>
</comment>
<evidence type="ECO:0000256" key="12">
    <source>
        <dbReference type="ARBA" id="ARBA00023239"/>
    </source>
</evidence>
<keyword evidence="23" id="KW-1185">Reference proteome</keyword>
<feature type="binding site" evidence="18">
    <location>
        <position position="181"/>
    </location>
    <ligand>
        <name>(6S)-NADPHX</name>
        <dbReference type="ChEBI" id="CHEBI:64076"/>
    </ligand>
</feature>
<gene>
    <name evidence="18" type="primary">nnrE</name>
    <name evidence="17" type="synonym">nnrD</name>
    <name evidence="22" type="ORF">LJ207_06855</name>
</gene>
<comment type="function">
    <text evidence="17">Catalyzes the dehydration of the S-form of NAD(P)HX at the expense of ADP, which is converted to AMP. Together with NAD(P)HX epimerase, which catalyzes the epimerization of the S- and R-forms, the enzyme allows the repair of both epimers of NAD(P)HX, a damaged form of NAD(P)H that is a result of enzymatic or heat-dependent hydration.</text>
</comment>
<evidence type="ECO:0000313" key="22">
    <source>
        <dbReference type="EMBL" id="MCC3145039.1"/>
    </source>
</evidence>
<keyword evidence="9 18" id="KW-0630">Potassium</keyword>
<evidence type="ECO:0000313" key="23">
    <source>
        <dbReference type="Proteomes" id="UP001199296"/>
    </source>
</evidence>
<sequence>MYVLRPKSMAKSDQETIDAGFPEILLMEAAARGTAELADKIIKHNFFYQANYYKNSAELDKEDINILIFVGKGNNGGDGLAAARFLANWGYKPEIILSSSESELRDINQKNYELALYNKIKCSSYDNLTKKELEAKLKKAELIIDALLGTGIKGEVRGNAGEIIALINDLKQKKAVVLAVDIPSGINGLNGSVLGRAIKADHTAVMAAYKRGLLLFPGADYAGKVKIIDIGIKESVLAKNSEGVQLMTQNKAKKFLPQRKRDGHKGTFGRAAFLAGSRGMDGAPLLSADAALRSGSGLVYLLLAEEIERAAFELREVLTKSLPSKNGIISEKAVESILDFAQKLDVLAVGPGLGLNKASKKVIKEILENLAVPLVMDADALNSISDLELLKKYQGEILLTPHPGEMARLIDLSPAQINQNKIEIAQEFAVKYQLNLILKGALTVIAAADGRIYLNNTGTNGMATAGSGDVLTGIVSALIGQGMAPFEAAALAVYVHGRAGEKASLAKSDFGLKSGDLIEYLTEVWKTLT</sequence>
<keyword evidence="10 17" id="KW-0520">NAD</keyword>
<comment type="caution">
    <text evidence="18">Lacks conserved residue(s) required for the propagation of feature annotation.</text>
</comment>
<dbReference type="GO" id="GO:0046496">
    <property type="term" value="P:nicotinamide nucleotide metabolic process"/>
    <property type="evidence" value="ECO:0007669"/>
    <property type="project" value="UniProtKB-UniRule"/>
</dbReference>
<dbReference type="GO" id="GO:0052855">
    <property type="term" value="F:ADP-dependent NAD(P)H-hydrate dehydratase activity"/>
    <property type="evidence" value="ECO:0007669"/>
    <property type="project" value="UniProtKB-UniRule"/>
</dbReference>
<dbReference type="Pfam" id="PF03853">
    <property type="entry name" value="YjeF_N"/>
    <property type="match status" value="1"/>
</dbReference>
<dbReference type="PROSITE" id="PS51383">
    <property type="entry name" value="YJEF_C_3"/>
    <property type="match status" value="1"/>
</dbReference>
<evidence type="ECO:0000256" key="5">
    <source>
        <dbReference type="ARBA" id="ARBA00022723"/>
    </source>
</evidence>
<keyword evidence="13" id="KW-0511">Multifunctional enzyme</keyword>
<dbReference type="InterPro" id="IPR029056">
    <property type="entry name" value="Ribokinase-like"/>
</dbReference>
<comment type="function">
    <text evidence="14 19">Bifunctional enzyme that catalyzes the epimerization of the S- and R-forms of NAD(P)HX and the dehydration of the S-form of NAD(P)HX at the expense of ADP, which is converted to AMP. This allows the repair of both epimers of NAD(P)HX, a damaged form of NAD(P)H that is a result of enzymatic or heat-dependent hydration.</text>
</comment>
<evidence type="ECO:0000256" key="2">
    <source>
        <dbReference type="ARBA" id="ARBA00000909"/>
    </source>
</evidence>
<comment type="similarity">
    <text evidence="3 19">In the N-terminal section; belongs to the NnrE/AIBP family.</text>
</comment>
<keyword evidence="8 17" id="KW-0521">NADP</keyword>
<evidence type="ECO:0000256" key="7">
    <source>
        <dbReference type="ARBA" id="ARBA00022840"/>
    </source>
</evidence>
<dbReference type="AlphaFoldDB" id="A0AAW4WZI3"/>
<evidence type="ECO:0000256" key="10">
    <source>
        <dbReference type="ARBA" id="ARBA00023027"/>
    </source>
</evidence>
<comment type="similarity">
    <text evidence="17">Belongs to the NnrD/CARKD family.</text>
</comment>
<feature type="binding site" evidence="18">
    <location>
        <position position="75"/>
    </location>
    <ligand>
        <name>K(+)</name>
        <dbReference type="ChEBI" id="CHEBI:29103"/>
    </ligand>
</feature>
<dbReference type="InterPro" id="IPR036652">
    <property type="entry name" value="YjeF_N_dom_sf"/>
</dbReference>
<feature type="binding site" evidence="17">
    <location>
        <position position="352"/>
    </location>
    <ligand>
        <name>(6S)-NADPHX</name>
        <dbReference type="ChEBI" id="CHEBI:64076"/>
    </ligand>
</feature>
<evidence type="ECO:0000256" key="16">
    <source>
        <dbReference type="ARBA" id="ARBA00049209"/>
    </source>
</evidence>
<keyword evidence="6 17" id="KW-0547">Nucleotide-binding</keyword>
<feature type="binding site" evidence="18">
    <location>
        <position position="145"/>
    </location>
    <ligand>
        <name>K(+)</name>
        <dbReference type="ChEBI" id="CHEBI:29103"/>
    </ligand>
</feature>
<keyword evidence="7 17" id="KW-0067">ATP-binding</keyword>
<dbReference type="Gene3D" id="3.40.1190.20">
    <property type="match status" value="1"/>
</dbReference>
<keyword evidence="11 18" id="KW-0413">Isomerase</keyword>
<evidence type="ECO:0000256" key="8">
    <source>
        <dbReference type="ARBA" id="ARBA00022857"/>
    </source>
</evidence>
<feature type="domain" description="YjeF C-terminal" evidence="20">
    <location>
        <begin position="248"/>
        <end position="528"/>
    </location>
</feature>
<comment type="function">
    <text evidence="18">Catalyzes the epimerization of the S- and R-forms of NAD(P)HX, a damaged form of NAD(P)H that is a result of enzymatic or heat-dependent hydration. This is a prerequisite for the S-specific NAD(P)H-hydrate dehydratase to allow the repair of both epimers of NAD(P)HX.</text>
</comment>
<feature type="binding site" evidence="18">
    <location>
        <begin position="149"/>
        <end position="155"/>
    </location>
    <ligand>
        <name>(6S)-NADPHX</name>
        <dbReference type="ChEBI" id="CHEBI:64076"/>
    </ligand>
</feature>
<comment type="similarity">
    <text evidence="18">Belongs to the NnrE/AIBP family.</text>
</comment>
<reference evidence="22 23" key="1">
    <citation type="submission" date="2021-10" db="EMBL/GenBank/DDBJ databases">
        <authorList>
            <person name="Grouzdev D.S."/>
            <person name="Pantiukh K.S."/>
            <person name="Krutkina M.S."/>
        </authorList>
    </citation>
    <scope>NUCLEOTIDE SEQUENCE [LARGE SCALE GENOMIC DNA]</scope>
    <source>
        <strain evidence="22 23">Z-7514</strain>
    </source>
</reference>
<comment type="catalytic activity">
    <reaction evidence="2 18 19">
        <text>(6R)-NADPHX = (6S)-NADPHX</text>
        <dbReference type="Rhea" id="RHEA:32227"/>
        <dbReference type="ChEBI" id="CHEBI:64076"/>
        <dbReference type="ChEBI" id="CHEBI:64077"/>
        <dbReference type="EC" id="5.1.99.6"/>
    </reaction>
</comment>
<dbReference type="SUPFAM" id="SSF64153">
    <property type="entry name" value="YjeF N-terminal domain-like"/>
    <property type="match status" value="1"/>
</dbReference>
<evidence type="ECO:0000256" key="15">
    <source>
        <dbReference type="ARBA" id="ARBA00048238"/>
    </source>
</evidence>
<feature type="binding site" evidence="17">
    <location>
        <begin position="439"/>
        <end position="443"/>
    </location>
    <ligand>
        <name>AMP</name>
        <dbReference type="ChEBI" id="CHEBI:456215"/>
    </ligand>
</feature>
<feature type="binding site" evidence="17">
    <location>
        <position position="283"/>
    </location>
    <ligand>
        <name>(6S)-NADPHX</name>
        <dbReference type="ChEBI" id="CHEBI:64076"/>
    </ligand>
</feature>
<dbReference type="SUPFAM" id="SSF53613">
    <property type="entry name" value="Ribokinase-like"/>
    <property type="match status" value="1"/>
</dbReference>
<evidence type="ECO:0000256" key="11">
    <source>
        <dbReference type="ARBA" id="ARBA00023235"/>
    </source>
</evidence>
<dbReference type="PIRSF" id="PIRSF017184">
    <property type="entry name" value="Nnr"/>
    <property type="match status" value="1"/>
</dbReference>
<dbReference type="Gene3D" id="3.40.50.10260">
    <property type="entry name" value="YjeF N-terminal domain"/>
    <property type="match status" value="1"/>
</dbReference>
<proteinExistence type="inferred from homology"/>
<keyword evidence="5 18" id="KW-0479">Metal-binding</keyword>
<dbReference type="GO" id="GO:0005524">
    <property type="term" value="F:ATP binding"/>
    <property type="evidence" value="ECO:0007669"/>
    <property type="project" value="UniProtKB-UniRule"/>
</dbReference>
<dbReference type="HAMAP" id="MF_01966">
    <property type="entry name" value="NADHX_epimerase"/>
    <property type="match status" value="1"/>
</dbReference>
<evidence type="ECO:0000256" key="19">
    <source>
        <dbReference type="PIRNR" id="PIRNR017184"/>
    </source>
</evidence>
<comment type="catalytic activity">
    <reaction evidence="1 18 19">
        <text>(6R)-NADHX = (6S)-NADHX</text>
        <dbReference type="Rhea" id="RHEA:32215"/>
        <dbReference type="ChEBI" id="CHEBI:64074"/>
        <dbReference type="ChEBI" id="CHEBI:64075"/>
        <dbReference type="EC" id="5.1.99.6"/>
    </reaction>
</comment>
<dbReference type="EC" id="4.2.1.136" evidence="19"/>
<evidence type="ECO:0000259" key="21">
    <source>
        <dbReference type="PROSITE" id="PS51385"/>
    </source>
</evidence>
<dbReference type="EC" id="5.1.99.6" evidence="19"/>